<dbReference type="InterPro" id="IPR000407">
    <property type="entry name" value="GDA1_CD39_NTPase"/>
</dbReference>
<dbReference type="AlphaFoldDB" id="A0A225ACU7"/>
<reference evidence="15 16" key="1">
    <citation type="submission" date="2015-06" db="EMBL/GenBank/DDBJ databases">
        <title>Talaromyces atroroseus IBT 11181 draft genome.</title>
        <authorList>
            <person name="Rasmussen K.B."/>
            <person name="Rasmussen S."/>
            <person name="Petersen B."/>
            <person name="Sicheritz-Ponten T."/>
            <person name="Mortensen U.H."/>
            <person name="Thrane U."/>
        </authorList>
    </citation>
    <scope>NUCLEOTIDE SEQUENCE [LARGE SCALE GENOMIC DNA]</scope>
    <source>
        <strain evidence="15 16">IBT 11181</strain>
    </source>
</reference>
<dbReference type="Gene3D" id="3.30.420.150">
    <property type="entry name" value="Exopolyphosphatase. Domain 2"/>
    <property type="match status" value="1"/>
</dbReference>
<keyword evidence="8 13" id="KW-0472">Membrane</keyword>
<dbReference type="GO" id="GO:0005524">
    <property type="term" value="F:ATP binding"/>
    <property type="evidence" value="ECO:0007669"/>
    <property type="project" value="UniProtKB-KW"/>
</dbReference>
<dbReference type="RefSeq" id="XP_020118341.1">
    <property type="nucleotide sequence ID" value="XM_020268815.1"/>
</dbReference>
<evidence type="ECO:0000256" key="3">
    <source>
        <dbReference type="ARBA" id="ARBA00009283"/>
    </source>
</evidence>
<comment type="caution">
    <text evidence="15">The sequence shown here is derived from an EMBL/GenBank/DDBJ whole genome shotgun (WGS) entry which is preliminary data.</text>
</comment>
<feature type="transmembrane region" description="Helical" evidence="13">
    <location>
        <begin position="154"/>
        <end position="175"/>
    </location>
</feature>
<evidence type="ECO:0000256" key="7">
    <source>
        <dbReference type="ARBA" id="ARBA00022989"/>
    </source>
</evidence>
<organism evidence="15 16">
    <name type="scientific">Talaromyces atroroseus</name>
    <dbReference type="NCBI Taxonomy" id="1441469"/>
    <lineage>
        <taxon>Eukaryota</taxon>
        <taxon>Fungi</taxon>
        <taxon>Dikarya</taxon>
        <taxon>Ascomycota</taxon>
        <taxon>Pezizomycotina</taxon>
        <taxon>Eurotiomycetes</taxon>
        <taxon>Eurotiomycetidae</taxon>
        <taxon>Eurotiales</taxon>
        <taxon>Trichocomaceae</taxon>
        <taxon>Talaromyces</taxon>
        <taxon>Talaromyces sect. Trachyspermi</taxon>
    </lineage>
</organism>
<feature type="active site" description="Proton acceptor" evidence="10">
    <location>
        <position position="635"/>
    </location>
</feature>
<evidence type="ECO:0000256" key="6">
    <source>
        <dbReference type="ARBA" id="ARBA00022801"/>
    </source>
</evidence>
<dbReference type="SUPFAM" id="SSF111352">
    <property type="entry name" value="Ammonium transporter"/>
    <property type="match status" value="1"/>
</dbReference>
<dbReference type="GO" id="GO:0005886">
    <property type="term" value="C:plasma membrane"/>
    <property type="evidence" value="ECO:0007669"/>
    <property type="project" value="TreeGrafter"/>
</dbReference>
<gene>
    <name evidence="15" type="ORF">UA08_06528</name>
</gene>
<feature type="domain" description="Ammonium transporter AmtB-like" evidence="14">
    <location>
        <begin position="36"/>
        <end position="434"/>
    </location>
</feature>
<proteinExistence type="inferred from homology"/>
<dbReference type="GO" id="GO:0017110">
    <property type="term" value="F:nucleoside diphosphate phosphatase activity"/>
    <property type="evidence" value="ECO:0007669"/>
    <property type="project" value="UniProtKB-ARBA"/>
</dbReference>
<evidence type="ECO:0000259" key="14">
    <source>
        <dbReference type="Pfam" id="PF00909"/>
    </source>
</evidence>
<dbReference type="NCBIfam" id="TIGR00836">
    <property type="entry name" value="amt"/>
    <property type="match status" value="1"/>
</dbReference>
<evidence type="ECO:0000256" key="9">
    <source>
        <dbReference type="ARBA" id="ARBA00023177"/>
    </source>
</evidence>
<comment type="subcellular location">
    <subcellularLocation>
        <location evidence="1">Membrane</location>
        <topology evidence="1">Multi-pass membrane protein</topology>
    </subcellularLocation>
</comment>
<sequence length="1185" mass="130548">MADAPQYNASTPNGGNPLEIDVNAQYDGFEYNYTYIVFCGFIVWLIIPGIGLLYGGIARRKSALALLFQSMMVVAVTTFQWMFWGYSLAFSRNAGPFIGTLDAFGMMNVLAAPSPGSDVLPEIVYCLYQLLFCACTVMIVVGGAFERGNIVPSLIFSFFWATIVYCPIACWTWNSNGWLYNLPSLDFAGGGPVHISSGWAALAYAFVLGKRKHHGEHTHGKPHNTTLVFLGTVLIWFGWFGFNGGSALNASVRAMVAAFNTNTAACTGVLGWVLVDYIRYKGKFSVVGACEGAIAGLVGITPAAGYVSVWLAAVIGLITSIVCALLQNVNDWLHIDDGMEVFKLHGIGGICGAFMTGIFATSSISALDGSSLSPGAIDGNGKQVYLQLAEIAAISAYSFTVSCILLYILKFIPGMKLRVEEEAELIGLDKAQFVDEQIGDWISGDDALLAVASVQIFRPRFPLQNPDLVGLHCSPPSPFVRFRQQNIAHQNNNRRYGVILDAGSSGTRVHIYRWLNNTKARQSDSPKKLKSLPEITTKEDWTKKINPGISTFADKPERIGPDHLEELLQHALDIVPEASVKDTPIFLLATAGMRLLGDFERREILNQVCSFFRANSDFLLPECDIHIQVIPGETEALYGWIAANYLLGSFDSPEEHAHGKDHHTYGFLDMGGASAQIAFVPNATETEKHGNDLKLMRLRNVDGSIQEFRIFVTSWLEFGVREARRRFVEALQESIDVPEITEYPDPCLLEGLRTTLDGTLASDITHGPYLLGTGRFDECVRQTYPLLDKDAPCADEPCLLHGIHVPAIDFDVNHFVGISEYWHTTHEIFEMGYKDKAYDFNTYQQRVGAFCSQDWEAVEQGIAESRWGSKVDLLKAQEVCFKASWIINMLHSGIGIPRVGLEDTRLSGHNGTKEILQHGKEKGYLDPFQAVNKIDSTEVSWTLGKVVLYASSQVPAVEPDALPVGFGSNEPGIPNDFQYPSVELVPSPGPATEEAESWHDTLFGGESPRRIPGVLLFVFIVVIMLFFLCGRSRRSRIFLKFKSLFKRGGRVRRRYPTKLGFMGRNTQAYERVIEEGGQVFELAGADSDSDDGFDSDGVNPKRHHPYTGSATGSQTPGLKFEFDNISSTSIGLGIATSNVLDRHGLVARTESREHLVPTVTQGSRSRTVSPTRGRRSPMMKPIDDQ</sequence>
<evidence type="ECO:0000313" key="15">
    <source>
        <dbReference type="EMBL" id="OKL58220.1"/>
    </source>
</evidence>
<protein>
    <recommendedName>
        <fullName evidence="14">Ammonium transporter AmtB-like domain-containing protein</fullName>
    </recommendedName>
</protein>
<keyword evidence="6" id="KW-0378">Hydrolase</keyword>
<dbReference type="GO" id="GO:0008519">
    <property type="term" value="F:ammonium channel activity"/>
    <property type="evidence" value="ECO:0007669"/>
    <property type="project" value="InterPro"/>
</dbReference>
<keyword evidence="7 13" id="KW-1133">Transmembrane helix</keyword>
<evidence type="ECO:0000256" key="8">
    <source>
        <dbReference type="ARBA" id="ARBA00023136"/>
    </source>
</evidence>
<dbReference type="Proteomes" id="UP000214365">
    <property type="component" value="Unassembled WGS sequence"/>
</dbReference>
<evidence type="ECO:0000256" key="5">
    <source>
        <dbReference type="ARBA" id="ARBA00022692"/>
    </source>
</evidence>
<evidence type="ECO:0000256" key="12">
    <source>
        <dbReference type="SAM" id="MobiDB-lite"/>
    </source>
</evidence>
<dbReference type="InterPro" id="IPR024041">
    <property type="entry name" value="NH4_transpt_AmtB-like_dom"/>
</dbReference>
<dbReference type="PANTHER" id="PTHR43029:SF15">
    <property type="entry name" value="AMMONIUM TRANSPORTER"/>
    <property type="match status" value="1"/>
</dbReference>
<dbReference type="InterPro" id="IPR018047">
    <property type="entry name" value="Ammonium_transpt_CS"/>
</dbReference>
<feature type="region of interest" description="Disordered" evidence="12">
    <location>
        <begin position="1151"/>
        <end position="1185"/>
    </location>
</feature>
<evidence type="ECO:0000256" key="13">
    <source>
        <dbReference type="SAM" id="Phobius"/>
    </source>
</evidence>
<dbReference type="CDD" id="cd24039">
    <property type="entry name" value="ASKHA_NBD_YND1-like"/>
    <property type="match status" value="1"/>
</dbReference>
<feature type="transmembrane region" description="Helical" evidence="13">
    <location>
        <begin position="341"/>
        <end position="364"/>
    </location>
</feature>
<accession>A0A225ACU7</accession>
<feature type="transmembrane region" description="Helical" evidence="13">
    <location>
        <begin position="33"/>
        <end position="57"/>
    </location>
</feature>
<evidence type="ECO:0000256" key="1">
    <source>
        <dbReference type="ARBA" id="ARBA00004141"/>
    </source>
</evidence>
<dbReference type="PANTHER" id="PTHR43029">
    <property type="entry name" value="AMMONIUM TRANSPORTER MEP2"/>
    <property type="match status" value="1"/>
</dbReference>
<dbReference type="FunFam" id="1.10.3430.10:FF:000003">
    <property type="entry name" value="Ammonium transporter"/>
    <property type="match status" value="1"/>
</dbReference>
<keyword evidence="4" id="KW-0813">Transport</keyword>
<dbReference type="Gene3D" id="1.10.3430.10">
    <property type="entry name" value="Ammonium transporter AmtB like domains"/>
    <property type="match status" value="1"/>
</dbReference>
<keyword evidence="16" id="KW-1185">Reference proteome</keyword>
<keyword evidence="11" id="KW-0067">ATP-binding</keyword>
<dbReference type="GeneID" id="31006283"/>
<evidence type="ECO:0000256" key="4">
    <source>
        <dbReference type="ARBA" id="ARBA00022448"/>
    </source>
</evidence>
<feature type="transmembrane region" description="Helical" evidence="13">
    <location>
        <begin position="227"/>
        <end position="248"/>
    </location>
</feature>
<feature type="binding site" evidence="11">
    <location>
        <begin position="672"/>
        <end position="676"/>
    </location>
    <ligand>
        <name>ATP</name>
        <dbReference type="ChEBI" id="CHEBI:30616"/>
    </ligand>
</feature>
<keyword evidence="5 13" id="KW-0812">Transmembrane</keyword>
<feature type="region of interest" description="Disordered" evidence="12">
    <location>
        <begin position="1086"/>
        <end position="1114"/>
    </location>
</feature>
<evidence type="ECO:0000256" key="10">
    <source>
        <dbReference type="PIRSR" id="PIRSR600407-1"/>
    </source>
</evidence>
<comment type="similarity">
    <text evidence="3">Belongs to the GDA1/CD39 NTPase family.</text>
</comment>
<dbReference type="OrthoDB" id="6372431at2759"/>
<feature type="compositionally biased region" description="Polar residues" evidence="12">
    <location>
        <begin position="1158"/>
        <end position="1170"/>
    </location>
</feature>
<dbReference type="Gene3D" id="3.30.420.40">
    <property type="match status" value="1"/>
</dbReference>
<dbReference type="Pfam" id="PF00909">
    <property type="entry name" value="Ammonium_transp"/>
    <property type="match status" value="1"/>
</dbReference>
<feature type="transmembrane region" description="Helical" evidence="13">
    <location>
        <begin position="122"/>
        <end position="142"/>
    </location>
</feature>
<feature type="transmembrane region" description="Helical" evidence="13">
    <location>
        <begin position="187"/>
        <end position="207"/>
    </location>
</feature>
<feature type="transmembrane region" description="Helical" evidence="13">
    <location>
        <begin position="254"/>
        <end position="275"/>
    </location>
</feature>
<evidence type="ECO:0000256" key="2">
    <source>
        <dbReference type="ARBA" id="ARBA00005887"/>
    </source>
</evidence>
<keyword evidence="11" id="KW-0547">Nucleotide-binding</keyword>
<feature type="transmembrane region" description="Helical" evidence="13">
    <location>
        <begin position="1011"/>
        <end position="1028"/>
    </location>
</feature>
<feature type="transmembrane region" description="Helical" evidence="13">
    <location>
        <begin position="384"/>
        <end position="409"/>
    </location>
</feature>
<feature type="transmembrane region" description="Helical" evidence="13">
    <location>
        <begin position="310"/>
        <end position="329"/>
    </location>
</feature>
<dbReference type="PROSITE" id="PS01219">
    <property type="entry name" value="AMMONIUM_TRANSP"/>
    <property type="match status" value="1"/>
</dbReference>
<keyword evidence="9" id="KW-0924">Ammonia transport</keyword>
<dbReference type="InterPro" id="IPR029020">
    <property type="entry name" value="Ammonium/urea_transptr"/>
</dbReference>
<dbReference type="EMBL" id="LFMY01000010">
    <property type="protein sequence ID" value="OKL58220.1"/>
    <property type="molecule type" value="Genomic_DNA"/>
</dbReference>
<dbReference type="STRING" id="1441469.A0A225ACU7"/>
<dbReference type="InterPro" id="IPR001905">
    <property type="entry name" value="Ammonium_transpt"/>
</dbReference>
<feature type="transmembrane region" description="Helical" evidence="13">
    <location>
        <begin position="64"/>
        <end position="84"/>
    </location>
</feature>
<evidence type="ECO:0000256" key="11">
    <source>
        <dbReference type="PIRSR" id="PIRSR600407-2"/>
    </source>
</evidence>
<comment type="similarity">
    <text evidence="2">Belongs to the ammonia transporter channel (TC 1.A.11.2) family.</text>
</comment>
<dbReference type="Pfam" id="PF01150">
    <property type="entry name" value="GDA1_CD39"/>
    <property type="match status" value="1"/>
</dbReference>
<evidence type="ECO:0000313" key="16">
    <source>
        <dbReference type="Proteomes" id="UP000214365"/>
    </source>
</evidence>
<dbReference type="GO" id="GO:0005794">
    <property type="term" value="C:Golgi apparatus"/>
    <property type="evidence" value="ECO:0007669"/>
    <property type="project" value="UniProtKB-ARBA"/>
</dbReference>
<name>A0A225ACU7_TALAT</name>